<accession>A0A0F9KXK5</accession>
<protein>
    <submittedName>
        <fullName evidence="1">Uncharacterized protein</fullName>
    </submittedName>
</protein>
<evidence type="ECO:0000313" key="1">
    <source>
        <dbReference type="EMBL" id="KKM20095.1"/>
    </source>
</evidence>
<organism evidence="1">
    <name type="scientific">marine sediment metagenome</name>
    <dbReference type="NCBI Taxonomy" id="412755"/>
    <lineage>
        <taxon>unclassified sequences</taxon>
        <taxon>metagenomes</taxon>
        <taxon>ecological metagenomes</taxon>
    </lineage>
</organism>
<dbReference type="AlphaFoldDB" id="A0A0F9KXK5"/>
<dbReference type="EMBL" id="LAZR01013841">
    <property type="protein sequence ID" value="KKM20095.1"/>
    <property type="molecule type" value="Genomic_DNA"/>
</dbReference>
<proteinExistence type="predicted"/>
<sequence>MIKITLTIILLLVLISPIIADEEDYTDGVTIEEPAKAPIDPFETFNGNQPWVAIESKMPDGHPAWMDKIELPPTLPGKQEKE</sequence>
<comment type="caution">
    <text evidence="1">The sequence shown here is derived from an EMBL/GenBank/DDBJ whole genome shotgun (WGS) entry which is preliminary data.</text>
</comment>
<reference evidence="1" key="1">
    <citation type="journal article" date="2015" name="Nature">
        <title>Complex archaea that bridge the gap between prokaryotes and eukaryotes.</title>
        <authorList>
            <person name="Spang A."/>
            <person name="Saw J.H."/>
            <person name="Jorgensen S.L."/>
            <person name="Zaremba-Niedzwiedzka K."/>
            <person name="Martijn J."/>
            <person name="Lind A.E."/>
            <person name="van Eijk R."/>
            <person name="Schleper C."/>
            <person name="Guy L."/>
            <person name="Ettema T.J."/>
        </authorList>
    </citation>
    <scope>NUCLEOTIDE SEQUENCE</scope>
</reference>
<gene>
    <name evidence="1" type="ORF">LCGC14_1649000</name>
</gene>
<name>A0A0F9KXK5_9ZZZZ</name>